<evidence type="ECO:0000313" key="5">
    <source>
        <dbReference type="EMBL" id="MBO0516020.1"/>
    </source>
</evidence>
<dbReference type="InterPro" id="IPR050498">
    <property type="entry name" value="Ycf3"/>
</dbReference>
<dbReference type="InterPro" id="IPR011990">
    <property type="entry name" value="TPR-like_helical_dom_sf"/>
</dbReference>
<keyword evidence="2 3" id="KW-0802">TPR repeat</keyword>
<organism evidence="5 6">
    <name type="scientific">Streptomyces beijiangensis</name>
    <dbReference type="NCBI Taxonomy" id="163361"/>
    <lineage>
        <taxon>Bacteria</taxon>
        <taxon>Bacillati</taxon>
        <taxon>Actinomycetota</taxon>
        <taxon>Actinomycetes</taxon>
        <taxon>Kitasatosporales</taxon>
        <taxon>Streptomycetaceae</taxon>
        <taxon>Streptomyces</taxon>
    </lineage>
</organism>
<dbReference type="InterPro" id="IPR013105">
    <property type="entry name" value="TPR_2"/>
</dbReference>
<dbReference type="Proteomes" id="UP000664167">
    <property type="component" value="Unassembled WGS sequence"/>
</dbReference>
<dbReference type="EMBL" id="JAFLRJ010000348">
    <property type="protein sequence ID" value="MBO0516020.1"/>
    <property type="molecule type" value="Genomic_DNA"/>
</dbReference>
<gene>
    <name evidence="5" type="ORF">J0695_30225</name>
</gene>
<dbReference type="AlphaFoldDB" id="A0A939JL49"/>
<evidence type="ECO:0000256" key="2">
    <source>
        <dbReference type="ARBA" id="ARBA00022803"/>
    </source>
</evidence>
<dbReference type="PROSITE" id="PS50005">
    <property type="entry name" value="TPR"/>
    <property type="match status" value="2"/>
</dbReference>
<feature type="repeat" description="TPR" evidence="3">
    <location>
        <begin position="383"/>
        <end position="416"/>
    </location>
</feature>
<keyword evidence="6" id="KW-1185">Reference proteome</keyword>
<dbReference type="PANTHER" id="PTHR44858">
    <property type="entry name" value="TETRATRICOPEPTIDE REPEAT PROTEIN 6"/>
    <property type="match status" value="1"/>
</dbReference>
<proteinExistence type="predicted"/>
<dbReference type="SUPFAM" id="SSF48452">
    <property type="entry name" value="TPR-like"/>
    <property type="match status" value="2"/>
</dbReference>
<evidence type="ECO:0000256" key="3">
    <source>
        <dbReference type="PROSITE-ProRule" id="PRU00339"/>
    </source>
</evidence>
<evidence type="ECO:0000313" key="6">
    <source>
        <dbReference type="Proteomes" id="UP000664167"/>
    </source>
</evidence>
<dbReference type="Pfam" id="PF07719">
    <property type="entry name" value="TPR_2"/>
    <property type="match status" value="1"/>
</dbReference>
<feature type="chain" id="PRO_5038127609" evidence="4">
    <location>
        <begin position="22"/>
        <end position="435"/>
    </location>
</feature>
<keyword evidence="1" id="KW-0677">Repeat</keyword>
<keyword evidence="4" id="KW-0732">Signal</keyword>
<dbReference type="Pfam" id="PF13181">
    <property type="entry name" value="TPR_8"/>
    <property type="match status" value="1"/>
</dbReference>
<dbReference type="PANTHER" id="PTHR44858:SF1">
    <property type="entry name" value="UDP-N-ACETYLGLUCOSAMINE--PEPTIDE N-ACETYLGLUCOSAMINYLTRANSFERASE SPINDLY-RELATED"/>
    <property type="match status" value="1"/>
</dbReference>
<feature type="signal peptide" evidence="4">
    <location>
        <begin position="1"/>
        <end position="21"/>
    </location>
</feature>
<reference evidence="5" key="1">
    <citation type="submission" date="2021-03" db="EMBL/GenBank/DDBJ databases">
        <title>Streptomyces poriferae sp. nov., a novel marine sponge-derived Actinobacteria species with anti-MRSA activity.</title>
        <authorList>
            <person name="Sandoval-Powers M."/>
            <person name="Kralova S."/>
            <person name="Nguyen G.-S."/>
            <person name="Fawwal D."/>
            <person name="Degnes K."/>
            <person name="Klinkenberg G."/>
            <person name="Sletta H."/>
            <person name="Wentzel A."/>
            <person name="Liles M.R."/>
        </authorList>
    </citation>
    <scope>NUCLEOTIDE SEQUENCE</scope>
    <source>
        <strain evidence="5">DSM 41794</strain>
    </source>
</reference>
<dbReference type="Gene3D" id="1.25.40.10">
    <property type="entry name" value="Tetratricopeptide repeat domain"/>
    <property type="match status" value="2"/>
</dbReference>
<protein>
    <submittedName>
        <fullName evidence="5">Tetratricopeptide repeat protein</fullName>
    </submittedName>
</protein>
<accession>A0A939JL49</accession>
<dbReference type="SMART" id="SM00028">
    <property type="entry name" value="TPR"/>
    <property type="match status" value="4"/>
</dbReference>
<evidence type="ECO:0000256" key="1">
    <source>
        <dbReference type="ARBA" id="ARBA00022737"/>
    </source>
</evidence>
<sequence>MRRLALITTAVALCAGLTGFAALHTDAPPTAQPARAGGANPRSAASLGTAITDLQHTLAQHPQNPGSWAQLGGLYVEQARLTVDPTLYPKAETALRRSLSQQPQANTVALTGMAQLANARHQFTAARNWARQAVASDPYAPAPYGALTDALTQLGDDTQGQASLQKMLDLRPSTASFTRASYALELHGRTDEAAVALDRALEDASTRADQAFCHHYLGELAFNTGSPQDALRHFRTALSLDPTYIASLAGAARAEAALGQSEKATRDYRRAIDRVPQPQYVLEFGELLQSLGRSVEARRQYAVLEAEQKLFAANGVVDDLNLGQYQADHGSPQRAVTLLSAEWKRRHNVIVADALSWALHRAGRDEQALALANSAAVLGWKDAALFYHRGVIEDSLGQTDAARNDLSRALQLNPHFSPLYAPDARQRLARLRGTS</sequence>
<dbReference type="RefSeq" id="WP_206967385.1">
    <property type="nucleotide sequence ID" value="NZ_BAAAJJ010000012.1"/>
</dbReference>
<dbReference type="InterPro" id="IPR019734">
    <property type="entry name" value="TPR_rpt"/>
</dbReference>
<evidence type="ECO:0000256" key="4">
    <source>
        <dbReference type="SAM" id="SignalP"/>
    </source>
</evidence>
<name>A0A939JL49_9ACTN</name>
<comment type="caution">
    <text evidence="5">The sequence shown here is derived from an EMBL/GenBank/DDBJ whole genome shotgun (WGS) entry which is preliminary data.</text>
</comment>
<feature type="repeat" description="TPR" evidence="3">
    <location>
        <begin position="211"/>
        <end position="244"/>
    </location>
</feature>